<dbReference type="RefSeq" id="WP_105016967.1">
    <property type="nucleotide sequence ID" value="NZ_MSCN01000001.1"/>
</dbReference>
<evidence type="ECO:0000313" key="1">
    <source>
        <dbReference type="EMBL" id="PQJ80369.1"/>
    </source>
</evidence>
<protein>
    <submittedName>
        <fullName evidence="1">Uncharacterized protein</fullName>
    </submittedName>
</protein>
<evidence type="ECO:0000313" key="2">
    <source>
        <dbReference type="Proteomes" id="UP000238882"/>
    </source>
</evidence>
<comment type="caution">
    <text evidence="1">The sequence shown here is derived from an EMBL/GenBank/DDBJ whole genome shotgun (WGS) entry which is preliminary data.</text>
</comment>
<dbReference type="EMBL" id="MSCN01000001">
    <property type="protein sequence ID" value="PQJ80369.1"/>
    <property type="molecule type" value="Genomic_DNA"/>
</dbReference>
<reference evidence="1 2" key="1">
    <citation type="submission" date="2016-12" db="EMBL/GenBank/DDBJ databases">
        <title>Trade-off between light-utilization and light-protection in marine flavobacteria.</title>
        <authorList>
            <person name="Kumagai Y."/>
            <person name="Yoshizawa S."/>
            <person name="Kogure K."/>
            <person name="Iwasaki W."/>
        </authorList>
    </citation>
    <scope>NUCLEOTIDE SEQUENCE [LARGE SCALE GENOMIC DNA]</scope>
    <source>
        <strain evidence="1 2">NBRC 108759</strain>
    </source>
</reference>
<dbReference type="Proteomes" id="UP000238882">
    <property type="component" value="Unassembled WGS sequence"/>
</dbReference>
<organism evidence="1 2">
    <name type="scientific">Polaribacter porphyrae</name>
    <dbReference type="NCBI Taxonomy" id="1137780"/>
    <lineage>
        <taxon>Bacteria</taxon>
        <taxon>Pseudomonadati</taxon>
        <taxon>Bacteroidota</taxon>
        <taxon>Flavobacteriia</taxon>
        <taxon>Flavobacteriales</taxon>
        <taxon>Flavobacteriaceae</taxon>
    </lineage>
</organism>
<sequence length="172" mass="19816">MLENMITFYRNSGFSVTEISATSFLAKKTGSNFIFLKYTDYYFVTLEENLSIEKINKCHKKSKENANKDFKLPKALRFSVPNINSVFITENNISKEVISCVRKRNIDIVGGQQESIFILDKSNYQLHSAGKELSHVSGRAKLIWGNKKEFTSLNGRNRSFYLMDKLTQEIFS</sequence>
<accession>A0A2S7WRZ9</accession>
<keyword evidence="2" id="KW-1185">Reference proteome</keyword>
<name>A0A2S7WRZ9_9FLAO</name>
<proteinExistence type="predicted"/>
<dbReference type="AlphaFoldDB" id="A0A2S7WRZ9"/>
<gene>
    <name evidence="1" type="ORF">BTO18_14820</name>
</gene>